<sequence length="178" mass="20197">MFGIKLLLIMQSAFHFYSVDAGTVSFVYRDSLHQQGEVELVRLRARDLHFAMTDCSSEELFCLQDQTGYEIAFPKSPQVPDLIFGRYESWNTGRYTYNVLHEAVTMFRESAMVYTIRRSGGGRPDTLFQMSTACGLIYAEFTGHELTDEVPPDSPDVLRFHTPDCGYLANWVNAAEPG</sequence>
<accession>A0A3T0EDA6</accession>
<reference evidence="1 2" key="1">
    <citation type="submission" date="2016-12" db="EMBL/GenBank/DDBJ databases">
        <title>The genome of dimorphic prosthecate Glycocaulis alkaliphilus 6b-8t, isolated from crude oil dictates its adaptability in petroleum environments.</title>
        <authorList>
            <person name="Wu X.-L."/>
            <person name="Geng S."/>
        </authorList>
    </citation>
    <scope>NUCLEOTIDE SEQUENCE [LARGE SCALE GENOMIC DNA]</scope>
    <source>
        <strain evidence="1 2">6B-8</strain>
    </source>
</reference>
<dbReference type="Proteomes" id="UP000286954">
    <property type="component" value="Chromosome"/>
</dbReference>
<evidence type="ECO:0000313" key="1">
    <source>
        <dbReference type="EMBL" id="AZU05271.1"/>
    </source>
</evidence>
<dbReference type="EMBL" id="CP018911">
    <property type="protein sequence ID" value="AZU05271.1"/>
    <property type="molecule type" value="Genomic_DNA"/>
</dbReference>
<gene>
    <name evidence="1" type="ORF">X907_2762</name>
</gene>
<dbReference type="RefSeq" id="WP_127568914.1">
    <property type="nucleotide sequence ID" value="NZ_BMFB01000004.1"/>
</dbReference>
<keyword evidence="2" id="KW-1185">Reference proteome</keyword>
<dbReference type="AlphaFoldDB" id="A0A3T0EDA6"/>
<dbReference type="KEGG" id="gak:X907_2762"/>
<name>A0A3T0EDA6_9PROT</name>
<proteinExistence type="predicted"/>
<evidence type="ECO:0000313" key="2">
    <source>
        <dbReference type="Proteomes" id="UP000286954"/>
    </source>
</evidence>
<protein>
    <submittedName>
        <fullName evidence="1">Uncharacterized protein</fullName>
    </submittedName>
</protein>
<organism evidence="1 2">
    <name type="scientific">Glycocaulis alkaliphilus</name>
    <dbReference type="NCBI Taxonomy" id="1434191"/>
    <lineage>
        <taxon>Bacteria</taxon>
        <taxon>Pseudomonadati</taxon>
        <taxon>Pseudomonadota</taxon>
        <taxon>Alphaproteobacteria</taxon>
        <taxon>Maricaulales</taxon>
        <taxon>Maricaulaceae</taxon>
        <taxon>Glycocaulis</taxon>
    </lineage>
</organism>